<comment type="subcellular location">
    <subcellularLocation>
        <location evidence="2">Cell membrane</location>
    </subcellularLocation>
</comment>
<dbReference type="Gene3D" id="3.30.565.10">
    <property type="entry name" value="Histidine kinase-like ATPase, C-terminal domain"/>
    <property type="match status" value="1"/>
</dbReference>
<name>A0ABP6G7Y0_9ACTN</name>
<proteinExistence type="predicted"/>
<dbReference type="SMART" id="SM00388">
    <property type="entry name" value="HisKA"/>
    <property type="match status" value="1"/>
</dbReference>
<evidence type="ECO:0000256" key="8">
    <source>
        <dbReference type="ARBA" id="ARBA00039401"/>
    </source>
</evidence>
<dbReference type="InterPro" id="IPR003661">
    <property type="entry name" value="HisK_dim/P_dom"/>
</dbReference>
<evidence type="ECO:0000256" key="2">
    <source>
        <dbReference type="ARBA" id="ARBA00004236"/>
    </source>
</evidence>
<feature type="transmembrane region" description="Helical" evidence="9">
    <location>
        <begin position="43"/>
        <end position="67"/>
    </location>
</feature>
<keyword evidence="4" id="KW-0597">Phosphoprotein</keyword>
<evidence type="ECO:0000313" key="11">
    <source>
        <dbReference type="EMBL" id="GAA2718784.1"/>
    </source>
</evidence>
<accession>A0ABP6G7Y0</accession>
<evidence type="ECO:0000256" key="7">
    <source>
        <dbReference type="ARBA" id="ARBA00023012"/>
    </source>
</evidence>
<keyword evidence="12" id="KW-1185">Reference proteome</keyword>
<dbReference type="PANTHER" id="PTHR45453">
    <property type="entry name" value="PHOSPHATE REGULON SENSOR PROTEIN PHOR"/>
    <property type="match status" value="1"/>
</dbReference>
<dbReference type="InterPro" id="IPR050351">
    <property type="entry name" value="BphY/WalK/GraS-like"/>
</dbReference>
<evidence type="ECO:0000256" key="3">
    <source>
        <dbReference type="ARBA" id="ARBA00012438"/>
    </source>
</evidence>
<dbReference type="EC" id="2.7.13.3" evidence="3"/>
<sequence length="385" mass="40382">MTMLPFEALLDVIATSAVSALAVGGLGLAVLRLVRARPMSVQFAVVAVATVCAIVAGIIAITLRMFISSHDRDVALTVVSVAGLVGFGVAVLLGRRLTLANRALVAAVRAESFTAPKQALPAELAELSRELEAAYGRLADAHDREKALEAGRRELVAWVSHDLRTPLAGLRAMAEALEDEVVVDTETVHRYHGRIRAEVDRLTEMVDDLFELSRIHSGTLRLSRQRVGLDDLVAEVVAGAEPLARAKGVHVRGAAARGLPLEVDTAELGRALRNLVVNAIRHTPSDGSVEILGEAGDGRVLVSVADGCGGIPSEDLPRVFDVAFRGESARTPGEGGAGLGLAIARGIVEAHDGEIVVANTGPGCRFTVELPPAVPPQPRGSLSAR</sequence>
<protein>
    <recommendedName>
        <fullName evidence="8">Sensor-like histidine kinase SenX3</fullName>
        <ecNumber evidence="3">2.7.13.3</ecNumber>
    </recommendedName>
</protein>
<keyword evidence="7" id="KW-0902">Two-component regulatory system</keyword>
<keyword evidence="9" id="KW-0812">Transmembrane</keyword>
<keyword evidence="9" id="KW-0472">Membrane</keyword>
<dbReference type="InterPro" id="IPR004358">
    <property type="entry name" value="Sig_transdc_His_kin-like_C"/>
</dbReference>
<dbReference type="PRINTS" id="PR00344">
    <property type="entry name" value="BCTRLSENSOR"/>
</dbReference>
<reference evidence="12" key="1">
    <citation type="journal article" date="2019" name="Int. J. Syst. Evol. Microbiol.">
        <title>The Global Catalogue of Microorganisms (GCM) 10K type strain sequencing project: providing services to taxonomists for standard genome sequencing and annotation.</title>
        <authorList>
            <consortium name="The Broad Institute Genomics Platform"/>
            <consortium name="The Broad Institute Genome Sequencing Center for Infectious Disease"/>
            <person name="Wu L."/>
            <person name="Ma J."/>
        </authorList>
    </citation>
    <scope>NUCLEOTIDE SEQUENCE [LARGE SCALE GENOMIC DNA]</scope>
    <source>
        <strain evidence="12">JCM 8201</strain>
    </source>
</reference>
<dbReference type="CDD" id="cd00082">
    <property type="entry name" value="HisKA"/>
    <property type="match status" value="1"/>
</dbReference>
<evidence type="ECO:0000256" key="4">
    <source>
        <dbReference type="ARBA" id="ARBA00022553"/>
    </source>
</evidence>
<feature type="transmembrane region" description="Helical" evidence="9">
    <location>
        <begin position="12"/>
        <end position="31"/>
    </location>
</feature>
<dbReference type="SUPFAM" id="SSF55874">
    <property type="entry name" value="ATPase domain of HSP90 chaperone/DNA topoisomerase II/histidine kinase"/>
    <property type="match status" value="1"/>
</dbReference>
<dbReference type="InterPro" id="IPR005467">
    <property type="entry name" value="His_kinase_dom"/>
</dbReference>
<dbReference type="CDD" id="cd00075">
    <property type="entry name" value="HATPase"/>
    <property type="match status" value="1"/>
</dbReference>
<keyword evidence="9" id="KW-1133">Transmembrane helix</keyword>
<dbReference type="GO" id="GO:0016301">
    <property type="term" value="F:kinase activity"/>
    <property type="evidence" value="ECO:0007669"/>
    <property type="project" value="UniProtKB-KW"/>
</dbReference>
<dbReference type="InterPro" id="IPR036890">
    <property type="entry name" value="HATPase_C_sf"/>
</dbReference>
<dbReference type="EMBL" id="BAAATZ010000002">
    <property type="protein sequence ID" value="GAA2718784.1"/>
    <property type="molecule type" value="Genomic_DNA"/>
</dbReference>
<dbReference type="InterPro" id="IPR003594">
    <property type="entry name" value="HATPase_dom"/>
</dbReference>
<dbReference type="SMART" id="SM00387">
    <property type="entry name" value="HATPase_c"/>
    <property type="match status" value="1"/>
</dbReference>
<evidence type="ECO:0000256" key="6">
    <source>
        <dbReference type="ARBA" id="ARBA00022777"/>
    </source>
</evidence>
<dbReference type="Proteomes" id="UP001501842">
    <property type="component" value="Unassembled WGS sequence"/>
</dbReference>
<comment type="caution">
    <text evidence="11">The sequence shown here is derived from an EMBL/GenBank/DDBJ whole genome shotgun (WGS) entry which is preliminary data.</text>
</comment>
<dbReference type="PANTHER" id="PTHR45453:SF1">
    <property type="entry name" value="PHOSPHATE REGULON SENSOR PROTEIN PHOR"/>
    <property type="match status" value="1"/>
</dbReference>
<dbReference type="InterPro" id="IPR036097">
    <property type="entry name" value="HisK_dim/P_sf"/>
</dbReference>
<keyword evidence="6 11" id="KW-0418">Kinase</keyword>
<dbReference type="Pfam" id="PF02518">
    <property type="entry name" value="HATPase_c"/>
    <property type="match status" value="1"/>
</dbReference>
<evidence type="ECO:0000256" key="1">
    <source>
        <dbReference type="ARBA" id="ARBA00000085"/>
    </source>
</evidence>
<evidence type="ECO:0000256" key="5">
    <source>
        <dbReference type="ARBA" id="ARBA00022679"/>
    </source>
</evidence>
<comment type="catalytic activity">
    <reaction evidence="1">
        <text>ATP + protein L-histidine = ADP + protein N-phospho-L-histidine.</text>
        <dbReference type="EC" id="2.7.13.3"/>
    </reaction>
</comment>
<evidence type="ECO:0000259" key="10">
    <source>
        <dbReference type="PROSITE" id="PS50109"/>
    </source>
</evidence>
<gene>
    <name evidence="11" type="ORF">GCM10010439_02540</name>
</gene>
<dbReference type="SUPFAM" id="SSF47384">
    <property type="entry name" value="Homodimeric domain of signal transducing histidine kinase"/>
    <property type="match status" value="1"/>
</dbReference>
<dbReference type="PROSITE" id="PS50109">
    <property type="entry name" value="HIS_KIN"/>
    <property type="match status" value="1"/>
</dbReference>
<dbReference type="Gene3D" id="1.10.287.130">
    <property type="match status" value="1"/>
</dbReference>
<dbReference type="Pfam" id="PF00512">
    <property type="entry name" value="HisKA"/>
    <property type="match status" value="1"/>
</dbReference>
<feature type="domain" description="Histidine kinase" evidence="10">
    <location>
        <begin position="158"/>
        <end position="374"/>
    </location>
</feature>
<evidence type="ECO:0000256" key="9">
    <source>
        <dbReference type="SAM" id="Phobius"/>
    </source>
</evidence>
<feature type="transmembrane region" description="Helical" evidence="9">
    <location>
        <begin position="73"/>
        <end position="93"/>
    </location>
</feature>
<organism evidence="11 12">
    <name type="scientific">Actinocorallia aurantiaca</name>
    <dbReference type="NCBI Taxonomy" id="46204"/>
    <lineage>
        <taxon>Bacteria</taxon>
        <taxon>Bacillati</taxon>
        <taxon>Actinomycetota</taxon>
        <taxon>Actinomycetes</taxon>
        <taxon>Streptosporangiales</taxon>
        <taxon>Thermomonosporaceae</taxon>
        <taxon>Actinocorallia</taxon>
    </lineage>
</organism>
<keyword evidence="5" id="KW-0808">Transferase</keyword>
<evidence type="ECO:0000313" key="12">
    <source>
        <dbReference type="Proteomes" id="UP001501842"/>
    </source>
</evidence>